<dbReference type="OrthoDB" id="7836640at2"/>
<dbReference type="PROSITE" id="PS51257">
    <property type="entry name" value="PROKAR_LIPOPROTEIN"/>
    <property type="match status" value="1"/>
</dbReference>
<evidence type="ECO:0000256" key="1">
    <source>
        <dbReference type="SAM" id="SignalP"/>
    </source>
</evidence>
<dbReference type="EMBL" id="LAXJ01000002">
    <property type="protein sequence ID" value="KRS14414.1"/>
    <property type="molecule type" value="Genomic_DNA"/>
</dbReference>
<organism evidence="2 3">
    <name type="scientific">Roseovarius atlanticus</name>
    <dbReference type="NCBI Taxonomy" id="1641875"/>
    <lineage>
        <taxon>Bacteria</taxon>
        <taxon>Pseudomonadati</taxon>
        <taxon>Pseudomonadota</taxon>
        <taxon>Alphaproteobacteria</taxon>
        <taxon>Rhodobacterales</taxon>
        <taxon>Roseobacteraceae</taxon>
        <taxon>Roseovarius</taxon>
    </lineage>
</organism>
<feature type="signal peptide" evidence="1">
    <location>
        <begin position="1"/>
        <end position="20"/>
    </location>
</feature>
<feature type="chain" id="PRO_5006664083" evidence="1">
    <location>
        <begin position="21"/>
        <end position="217"/>
    </location>
</feature>
<dbReference type="RefSeq" id="WP_057789541.1">
    <property type="nucleotide sequence ID" value="NZ_LAXJ01000002.1"/>
</dbReference>
<reference evidence="2 3" key="1">
    <citation type="submission" date="2015-04" db="EMBL/GenBank/DDBJ databases">
        <title>The draft genome sequence of Roseovarius sp.R12b.</title>
        <authorList>
            <person name="Li G."/>
            <person name="Lai Q."/>
            <person name="Shao Z."/>
            <person name="Yan P."/>
        </authorList>
    </citation>
    <scope>NUCLEOTIDE SEQUENCE [LARGE SCALE GENOMIC DNA]</scope>
    <source>
        <strain evidence="2 3">R12B</strain>
    </source>
</reference>
<comment type="caution">
    <text evidence="2">The sequence shown here is derived from an EMBL/GenBank/DDBJ whole genome shotgun (WGS) entry which is preliminary data.</text>
</comment>
<protein>
    <submittedName>
        <fullName evidence="2">Lipoprotein</fullName>
    </submittedName>
</protein>
<proteinExistence type="predicted"/>
<keyword evidence="1" id="KW-0732">Signal</keyword>
<keyword evidence="3" id="KW-1185">Reference proteome</keyword>
<dbReference type="PATRIC" id="fig|1641875.4.peg.1372"/>
<evidence type="ECO:0000313" key="2">
    <source>
        <dbReference type="EMBL" id="KRS14414.1"/>
    </source>
</evidence>
<dbReference type="InterPro" id="IPR046705">
    <property type="entry name" value="DUF6778"/>
</dbReference>
<keyword evidence="2" id="KW-0449">Lipoprotein</keyword>
<gene>
    <name evidence="2" type="ORF">XM53_01425</name>
</gene>
<name>A0A0T5NZU3_9RHOB</name>
<evidence type="ECO:0000313" key="3">
    <source>
        <dbReference type="Proteomes" id="UP000051295"/>
    </source>
</evidence>
<dbReference type="Pfam" id="PF20569">
    <property type="entry name" value="DUF6778"/>
    <property type="match status" value="1"/>
</dbReference>
<sequence length="217" mass="23238">MLTRHAIAAMIMGLSVAGCSAPETATRNAPLDTSTATVAAPAYAIQEIRVSVPKTLKVSEANRYYPGGDIVWREDPAGDRHAQVKAIFEAAMMQGVKAMQPGHVPAVLDIQVTRFHALTEKARYTVGGVHSLQFHMQLRNPETGMAYGEPQFVKADFKALGGQAAIKAEQQGITQKYRITNHLAGVIQRQLTSPGGYQAANLGLMGALNQLGASNKN</sequence>
<dbReference type="Proteomes" id="UP000051295">
    <property type="component" value="Unassembled WGS sequence"/>
</dbReference>
<dbReference type="AlphaFoldDB" id="A0A0T5NZU3"/>
<dbReference type="STRING" id="1641875.XM53_01425"/>
<accession>A0A0T5NZU3</accession>